<organism evidence="5 6">
    <name type="scientific">Triparma laevis f. inornata</name>
    <dbReference type="NCBI Taxonomy" id="1714386"/>
    <lineage>
        <taxon>Eukaryota</taxon>
        <taxon>Sar</taxon>
        <taxon>Stramenopiles</taxon>
        <taxon>Ochrophyta</taxon>
        <taxon>Bolidophyceae</taxon>
        <taxon>Parmales</taxon>
        <taxon>Triparmaceae</taxon>
        <taxon>Triparma</taxon>
    </lineage>
</organism>
<evidence type="ECO:0000256" key="3">
    <source>
        <dbReference type="ARBA" id="ARBA00022777"/>
    </source>
</evidence>
<protein>
    <recommendedName>
        <fullName evidence="7">Adenylate kinase</fullName>
    </recommendedName>
</protein>
<evidence type="ECO:0008006" key="7">
    <source>
        <dbReference type="Google" id="ProtNLM"/>
    </source>
</evidence>
<dbReference type="Proteomes" id="UP001162640">
    <property type="component" value="Unassembled WGS sequence"/>
</dbReference>
<keyword evidence="2" id="KW-0547">Nucleotide-binding</keyword>
<dbReference type="GO" id="GO:0019205">
    <property type="term" value="F:nucleobase-containing compound kinase activity"/>
    <property type="evidence" value="ECO:0007669"/>
    <property type="project" value="InterPro"/>
</dbReference>
<dbReference type="PROSITE" id="PS00113">
    <property type="entry name" value="ADENYLATE_KINASE"/>
    <property type="match status" value="1"/>
</dbReference>
<keyword evidence="3 4" id="KW-0418">Kinase</keyword>
<sequence>MSIFLLGPPGSGKGTYGKLLSKSLSLPLLTASTMLKSDSKFTEEYIKKGRLGPDDVVESTVRSYMYNEGWGSIKLTEKGWYTKNYILDGFPRTVGQYGLMKSWSPLINPPSICVHIDLPIKHCATKMKGRVECKYCNSVWNLSDVEDGVFRLPRIWPERLKCYCDKCTGMKVEEWKEEGEKYDYEWMLRRDDDSNPDIVAGRIQEYEEVTEKILEEVEEERIVRFKPLEGLKSFGVLEEMVKERLEEIGEEDFFRI</sequence>
<comment type="similarity">
    <text evidence="4">Belongs to the adenylate kinase family.</text>
</comment>
<reference evidence="6" key="1">
    <citation type="journal article" date="2023" name="Commun. Biol.">
        <title>Genome analysis of Parmales, the sister group of diatoms, reveals the evolutionary specialization of diatoms from phago-mixotrophs to photoautotrophs.</title>
        <authorList>
            <person name="Ban H."/>
            <person name="Sato S."/>
            <person name="Yoshikawa S."/>
            <person name="Yamada K."/>
            <person name="Nakamura Y."/>
            <person name="Ichinomiya M."/>
            <person name="Sato N."/>
            <person name="Blanc-Mathieu R."/>
            <person name="Endo H."/>
            <person name="Kuwata A."/>
            <person name="Ogata H."/>
        </authorList>
    </citation>
    <scope>NUCLEOTIDE SEQUENCE [LARGE SCALE GENOMIC DNA]</scope>
</reference>
<evidence type="ECO:0000313" key="6">
    <source>
        <dbReference type="Proteomes" id="UP001162640"/>
    </source>
</evidence>
<evidence type="ECO:0000256" key="1">
    <source>
        <dbReference type="ARBA" id="ARBA00022679"/>
    </source>
</evidence>
<dbReference type="InterPro" id="IPR027417">
    <property type="entry name" value="P-loop_NTPase"/>
</dbReference>
<dbReference type="Pfam" id="PF00406">
    <property type="entry name" value="ADK"/>
    <property type="match status" value="1"/>
</dbReference>
<dbReference type="GO" id="GO:0006139">
    <property type="term" value="P:nucleobase-containing compound metabolic process"/>
    <property type="evidence" value="ECO:0007669"/>
    <property type="project" value="InterPro"/>
</dbReference>
<dbReference type="PRINTS" id="PR00094">
    <property type="entry name" value="ADENYLTKNASE"/>
</dbReference>
<name>A0A9W7B6Y2_9STRA</name>
<comment type="caution">
    <text evidence="5">The sequence shown here is derived from an EMBL/GenBank/DDBJ whole genome shotgun (WGS) entry which is preliminary data.</text>
</comment>
<dbReference type="EMBL" id="BLQM01000287">
    <property type="protein sequence ID" value="GMH80725.1"/>
    <property type="molecule type" value="Genomic_DNA"/>
</dbReference>
<evidence type="ECO:0000313" key="5">
    <source>
        <dbReference type="EMBL" id="GMH80725.1"/>
    </source>
</evidence>
<accession>A0A9W7B6Y2</accession>
<gene>
    <name evidence="5" type="ORF">TL16_g08671</name>
</gene>
<proteinExistence type="inferred from homology"/>
<dbReference type="InterPro" id="IPR000850">
    <property type="entry name" value="Adenylat/UMP-CMP_kin"/>
</dbReference>
<dbReference type="Gene3D" id="3.40.50.300">
    <property type="entry name" value="P-loop containing nucleotide triphosphate hydrolases"/>
    <property type="match status" value="1"/>
</dbReference>
<dbReference type="AlphaFoldDB" id="A0A9W7B6Y2"/>
<dbReference type="InterPro" id="IPR033690">
    <property type="entry name" value="Adenylat_kinase_CS"/>
</dbReference>
<dbReference type="SUPFAM" id="SSF52540">
    <property type="entry name" value="P-loop containing nucleoside triphosphate hydrolases"/>
    <property type="match status" value="1"/>
</dbReference>
<keyword evidence="1 4" id="KW-0808">Transferase</keyword>
<dbReference type="GO" id="GO:0005524">
    <property type="term" value="F:ATP binding"/>
    <property type="evidence" value="ECO:0007669"/>
    <property type="project" value="InterPro"/>
</dbReference>
<dbReference type="PANTHER" id="PTHR23359">
    <property type="entry name" value="NUCLEOTIDE KINASE"/>
    <property type="match status" value="1"/>
</dbReference>
<evidence type="ECO:0000256" key="2">
    <source>
        <dbReference type="ARBA" id="ARBA00022741"/>
    </source>
</evidence>
<evidence type="ECO:0000256" key="4">
    <source>
        <dbReference type="RuleBase" id="RU003330"/>
    </source>
</evidence>